<dbReference type="InterPro" id="IPR036259">
    <property type="entry name" value="MFS_trans_sf"/>
</dbReference>
<keyword evidence="3" id="KW-0812">Transmembrane</keyword>
<dbReference type="PROSITE" id="PS50850">
    <property type="entry name" value="MFS"/>
    <property type="match status" value="1"/>
</dbReference>
<feature type="transmembrane region" description="Helical" evidence="3">
    <location>
        <begin position="399"/>
        <end position="418"/>
    </location>
</feature>
<evidence type="ECO:0000256" key="3">
    <source>
        <dbReference type="SAM" id="Phobius"/>
    </source>
</evidence>
<dbReference type="GO" id="GO:0032218">
    <property type="term" value="P:riboflavin transport"/>
    <property type="evidence" value="ECO:0007669"/>
    <property type="project" value="TreeGrafter"/>
</dbReference>
<evidence type="ECO:0000256" key="1">
    <source>
        <dbReference type="ARBA" id="ARBA00004141"/>
    </source>
</evidence>
<evidence type="ECO:0000256" key="2">
    <source>
        <dbReference type="ARBA" id="ARBA00006727"/>
    </source>
</evidence>
<organism evidence="5 6">
    <name type="scientific">Brettanomyces naardenensis</name>
    <name type="common">Yeast</name>
    <dbReference type="NCBI Taxonomy" id="13370"/>
    <lineage>
        <taxon>Eukaryota</taxon>
        <taxon>Fungi</taxon>
        <taxon>Dikarya</taxon>
        <taxon>Ascomycota</taxon>
        <taxon>Saccharomycotina</taxon>
        <taxon>Pichiomycetes</taxon>
        <taxon>Pichiales</taxon>
        <taxon>Pichiaceae</taxon>
        <taxon>Brettanomyces</taxon>
    </lineage>
</organism>
<feature type="transmembrane region" description="Helical" evidence="3">
    <location>
        <begin position="184"/>
        <end position="204"/>
    </location>
</feature>
<dbReference type="EMBL" id="CAACVR010000001">
    <property type="protein sequence ID" value="VEU19815.1"/>
    <property type="molecule type" value="Genomic_DNA"/>
</dbReference>
<dbReference type="InterPro" id="IPR050327">
    <property type="entry name" value="Proton-linked_MCT"/>
</dbReference>
<comment type="similarity">
    <text evidence="2">Belongs to the major facilitator superfamily. Monocarboxylate porter (TC 2.A.1.13) family.</text>
</comment>
<feature type="transmembrane region" description="Helical" evidence="3">
    <location>
        <begin position="97"/>
        <end position="116"/>
    </location>
</feature>
<feature type="transmembrane region" description="Helical" evidence="3">
    <location>
        <begin position="128"/>
        <end position="146"/>
    </location>
</feature>
<feature type="transmembrane region" description="Helical" evidence="3">
    <location>
        <begin position="216"/>
        <end position="235"/>
    </location>
</feature>
<protein>
    <submittedName>
        <fullName evidence="5">DEKNAAC100834</fullName>
    </submittedName>
</protein>
<feature type="transmembrane region" description="Helical" evidence="3">
    <location>
        <begin position="152"/>
        <end position="172"/>
    </location>
</feature>
<reference evidence="5 6" key="1">
    <citation type="submission" date="2018-12" db="EMBL/GenBank/DDBJ databases">
        <authorList>
            <person name="Tiukova I."/>
            <person name="Dainat J."/>
        </authorList>
    </citation>
    <scope>NUCLEOTIDE SEQUENCE [LARGE SCALE GENOMIC DNA]</scope>
</reference>
<dbReference type="InParanoid" id="A0A448YFT3"/>
<dbReference type="CDD" id="cd17352">
    <property type="entry name" value="MFS_MCT_SLC16"/>
    <property type="match status" value="1"/>
</dbReference>
<feature type="transmembrane region" description="Helical" evidence="3">
    <location>
        <begin position="359"/>
        <end position="378"/>
    </location>
</feature>
<proteinExistence type="inferred from homology"/>
<accession>A0A448YFT3</accession>
<evidence type="ECO:0000313" key="5">
    <source>
        <dbReference type="EMBL" id="VEU19815.1"/>
    </source>
</evidence>
<gene>
    <name evidence="5" type="ORF">BRENAR_LOCUS551</name>
</gene>
<dbReference type="GO" id="GO:0022857">
    <property type="term" value="F:transmembrane transporter activity"/>
    <property type="evidence" value="ECO:0007669"/>
    <property type="project" value="InterPro"/>
</dbReference>
<dbReference type="OrthoDB" id="6509908at2759"/>
<evidence type="ECO:0000259" key="4">
    <source>
        <dbReference type="PROSITE" id="PS50850"/>
    </source>
</evidence>
<dbReference type="SUPFAM" id="SSF103473">
    <property type="entry name" value="MFS general substrate transporter"/>
    <property type="match status" value="1"/>
</dbReference>
<dbReference type="AlphaFoldDB" id="A0A448YFT3"/>
<keyword evidence="3" id="KW-1133">Transmembrane helix</keyword>
<evidence type="ECO:0000313" key="6">
    <source>
        <dbReference type="Proteomes" id="UP000290900"/>
    </source>
</evidence>
<feature type="transmembrane region" description="Helical" evidence="3">
    <location>
        <begin position="57"/>
        <end position="85"/>
    </location>
</feature>
<dbReference type="PANTHER" id="PTHR11360:SF177">
    <property type="entry name" value="RIBOFLAVIN TRANSPORTER MCH5"/>
    <property type="match status" value="1"/>
</dbReference>
<keyword evidence="3" id="KW-0472">Membrane</keyword>
<feature type="domain" description="Major facilitator superfamily (MFS) profile" evidence="4">
    <location>
        <begin position="59"/>
        <end position="460"/>
    </location>
</feature>
<keyword evidence="6" id="KW-1185">Reference proteome</keyword>
<feature type="transmembrane region" description="Helical" evidence="3">
    <location>
        <begin position="271"/>
        <end position="294"/>
    </location>
</feature>
<dbReference type="InterPro" id="IPR011701">
    <property type="entry name" value="MFS"/>
</dbReference>
<dbReference type="InterPro" id="IPR020846">
    <property type="entry name" value="MFS_dom"/>
</dbReference>
<sequence length="460" mass="50752">MSEKGKQTPCTYTIEDEIPDEKDIASHTPLLQIVTGKSYNAFAHEDEDKFPDGGIRAWTVVLGSAVGLMTVFGVMQTISSIQVYIQNNMLKDVKVSATSWIFSIYMFSNLSMGIVAGPLFDIYGVRKVLLPGMILNCAGLYATAFSTKLWHFILSFGFASGIGSGLMMNPLMSVISHWFLRRRGVANGFSQAGSVTGVIFPILLRSLYPTIGYRNTMCILASICVSLCIICFLLVQDRRRILADDEVINSGSLLRKIGDVLDFRSLKEKQFSLLVAGLFFNEFSLLLVITYLGTYAEARGMSESDSYVLVTVMNSAGVIGKIVPNYFSDKVGRFNVMVLVSASMAISIFALWLPYYNRAALYAFACIYGFSFAGSYAMTPVTVSQISLTRQFGSRFATAYFIVAFGNLISMPIGSQFINAQTVRSYNNMIIFAGCTTLLATTFFVLSRTAIVGKRLWKFV</sequence>
<dbReference type="Proteomes" id="UP000290900">
    <property type="component" value="Unassembled WGS sequence"/>
</dbReference>
<feature type="transmembrane region" description="Helical" evidence="3">
    <location>
        <begin position="334"/>
        <end position="353"/>
    </location>
</feature>
<dbReference type="PANTHER" id="PTHR11360">
    <property type="entry name" value="MONOCARBOXYLATE TRANSPORTER"/>
    <property type="match status" value="1"/>
</dbReference>
<feature type="transmembrane region" description="Helical" evidence="3">
    <location>
        <begin position="306"/>
        <end position="327"/>
    </location>
</feature>
<dbReference type="GO" id="GO:0016020">
    <property type="term" value="C:membrane"/>
    <property type="evidence" value="ECO:0007669"/>
    <property type="project" value="UniProtKB-SubCell"/>
</dbReference>
<name>A0A448YFT3_BRENA</name>
<dbReference type="Gene3D" id="1.20.1250.20">
    <property type="entry name" value="MFS general substrate transporter like domains"/>
    <property type="match status" value="2"/>
</dbReference>
<comment type="subcellular location">
    <subcellularLocation>
        <location evidence="1">Membrane</location>
        <topology evidence="1">Multi-pass membrane protein</topology>
    </subcellularLocation>
</comment>
<feature type="transmembrane region" description="Helical" evidence="3">
    <location>
        <begin position="430"/>
        <end position="451"/>
    </location>
</feature>
<dbReference type="Pfam" id="PF07690">
    <property type="entry name" value="MFS_1"/>
    <property type="match status" value="1"/>
</dbReference>